<dbReference type="RefSeq" id="XP_073396723.1">
    <property type="nucleotide sequence ID" value="XM_073540622.1"/>
</dbReference>
<evidence type="ECO:0000256" key="1">
    <source>
        <dbReference type="SAM" id="MobiDB-lite"/>
    </source>
</evidence>
<dbReference type="Gramene" id="Pp3c18_10990V3.5">
    <property type="protein sequence ID" value="Pp3c18_10990V3.5"/>
    <property type="gene ID" value="Pp3c18_10990"/>
</dbReference>
<dbReference type="AlphaFoldDB" id="A0A7I4BDH8"/>
<keyword evidence="3" id="KW-1185">Reference proteome</keyword>
<organism evidence="2 3">
    <name type="scientific">Physcomitrium patens</name>
    <name type="common">Spreading-leaved earth moss</name>
    <name type="synonym">Physcomitrella patens</name>
    <dbReference type="NCBI Taxonomy" id="3218"/>
    <lineage>
        <taxon>Eukaryota</taxon>
        <taxon>Viridiplantae</taxon>
        <taxon>Streptophyta</taxon>
        <taxon>Embryophyta</taxon>
        <taxon>Bryophyta</taxon>
        <taxon>Bryophytina</taxon>
        <taxon>Bryopsida</taxon>
        <taxon>Funariidae</taxon>
        <taxon>Funariales</taxon>
        <taxon>Funariaceae</taxon>
        <taxon>Physcomitrium</taxon>
    </lineage>
</organism>
<dbReference type="EnsemblPlants" id="Pp3c18_10990V3.5">
    <property type="protein sequence ID" value="Pp3c18_10990V3.5"/>
    <property type="gene ID" value="Pp3c18_10990"/>
</dbReference>
<feature type="compositionally biased region" description="Basic and acidic residues" evidence="1">
    <location>
        <begin position="191"/>
        <end position="200"/>
    </location>
</feature>
<dbReference type="Proteomes" id="UP000006727">
    <property type="component" value="Chromosome 18"/>
</dbReference>
<feature type="compositionally biased region" description="Polar residues" evidence="1">
    <location>
        <begin position="114"/>
        <end position="164"/>
    </location>
</feature>
<accession>A0A7I4BDH8</accession>
<dbReference type="EMBL" id="ABEU02000018">
    <property type="status" value="NOT_ANNOTATED_CDS"/>
    <property type="molecule type" value="Genomic_DNA"/>
</dbReference>
<dbReference type="Gramene" id="Pp3c18_10990V3.3">
    <property type="protein sequence ID" value="Pp3c18_10990V3.3"/>
    <property type="gene ID" value="Pp3c18_10990"/>
</dbReference>
<dbReference type="RefSeq" id="XP_073396722.1">
    <property type="nucleotide sequence ID" value="XM_073540621.1"/>
</dbReference>
<dbReference type="RefSeq" id="XP_024402262.2">
    <property type="nucleotide sequence ID" value="XM_024546494.2"/>
</dbReference>
<evidence type="ECO:0000313" key="3">
    <source>
        <dbReference type="Proteomes" id="UP000006727"/>
    </source>
</evidence>
<feature type="compositionally biased region" description="Basic and acidic residues" evidence="1">
    <location>
        <begin position="96"/>
        <end position="107"/>
    </location>
</feature>
<dbReference type="EnsemblPlants" id="Pp3c18_10990V3.4">
    <property type="protein sequence ID" value="Pp3c18_10990V3.4"/>
    <property type="gene ID" value="Pp3c18_10990"/>
</dbReference>
<reference evidence="2 3" key="1">
    <citation type="journal article" date="2008" name="Science">
        <title>The Physcomitrella genome reveals evolutionary insights into the conquest of land by plants.</title>
        <authorList>
            <person name="Rensing S."/>
            <person name="Lang D."/>
            <person name="Zimmer A."/>
            <person name="Terry A."/>
            <person name="Salamov A."/>
            <person name="Shapiro H."/>
            <person name="Nishiyama T."/>
            <person name="Perroud P.-F."/>
            <person name="Lindquist E."/>
            <person name="Kamisugi Y."/>
            <person name="Tanahashi T."/>
            <person name="Sakakibara K."/>
            <person name="Fujita T."/>
            <person name="Oishi K."/>
            <person name="Shin-I T."/>
            <person name="Kuroki Y."/>
            <person name="Toyoda A."/>
            <person name="Suzuki Y."/>
            <person name="Hashimoto A."/>
            <person name="Yamaguchi K."/>
            <person name="Sugano A."/>
            <person name="Kohara Y."/>
            <person name="Fujiyama A."/>
            <person name="Anterola A."/>
            <person name="Aoki S."/>
            <person name="Ashton N."/>
            <person name="Barbazuk W.B."/>
            <person name="Barker E."/>
            <person name="Bennetzen J."/>
            <person name="Bezanilla M."/>
            <person name="Blankenship R."/>
            <person name="Cho S.H."/>
            <person name="Dutcher S."/>
            <person name="Estelle M."/>
            <person name="Fawcett J.A."/>
            <person name="Gundlach H."/>
            <person name="Hanada K."/>
            <person name="Heyl A."/>
            <person name="Hicks K.A."/>
            <person name="Hugh J."/>
            <person name="Lohr M."/>
            <person name="Mayer K."/>
            <person name="Melkozernov A."/>
            <person name="Murata T."/>
            <person name="Nelson D."/>
            <person name="Pils B."/>
            <person name="Prigge M."/>
            <person name="Reiss B."/>
            <person name="Renner T."/>
            <person name="Rombauts S."/>
            <person name="Rushton P."/>
            <person name="Sanderfoot A."/>
            <person name="Schween G."/>
            <person name="Shiu S.-H."/>
            <person name="Stueber K."/>
            <person name="Theodoulou F.L."/>
            <person name="Tu H."/>
            <person name="Van de Peer Y."/>
            <person name="Verrier P.J."/>
            <person name="Waters E."/>
            <person name="Wood A."/>
            <person name="Yang L."/>
            <person name="Cove D."/>
            <person name="Cuming A."/>
            <person name="Hasebe M."/>
            <person name="Lucas S."/>
            <person name="Mishler D.B."/>
            <person name="Reski R."/>
            <person name="Grigoriev I."/>
            <person name="Quatrano R.S."/>
            <person name="Boore J.L."/>
        </authorList>
    </citation>
    <scope>NUCLEOTIDE SEQUENCE [LARGE SCALE GENOMIC DNA]</scope>
    <source>
        <strain evidence="2 3">cv. Gransden 2004</strain>
    </source>
</reference>
<reference evidence="2" key="3">
    <citation type="submission" date="2020-12" db="UniProtKB">
        <authorList>
            <consortium name="EnsemblPlants"/>
        </authorList>
    </citation>
    <scope>IDENTIFICATION</scope>
</reference>
<dbReference type="RefSeq" id="XP_073396724.1">
    <property type="nucleotide sequence ID" value="XM_073540623.1"/>
</dbReference>
<protein>
    <submittedName>
        <fullName evidence="2">Uncharacterized protein</fullName>
    </submittedName>
</protein>
<dbReference type="EnsemblPlants" id="Pp3c18_10990V3.3">
    <property type="protein sequence ID" value="Pp3c18_10990V3.3"/>
    <property type="gene ID" value="Pp3c18_10990"/>
</dbReference>
<dbReference type="Gramene" id="Pp3c18_10990V3.4">
    <property type="protein sequence ID" value="Pp3c18_10990V3.4"/>
    <property type="gene ID" value="Pp3c18_10990"/>
</dbReference>
<feature type="region of interest" description="Disordered" evidence="1">
    <location>
        <begin position="78"/>
        <end position="202"/>
    </location>
</feature>
<name>A0A7I4BDH8_PHYPA</name>
<sequence length="307" mass="33918">MASEDVKTSHDKQMWIKYYCEECETWETREMFEVTKLSVAQATPAGACALWSWGCSKLVRHGSFQTFRVDQLNNADGHDVPNLDFPSIESPATTRPFREKTRPRNTDAAEEVSPPQTVPSAQSNGSSQSKRPKRNVSSTYARDLATGTNSPINSQGGVTSSSPDEVQDENRSKDSEIAADTAGPESPGVIDAEHLDDKIQKRPKRLTAGDRGLAQALQYEKPARVTTKSLAEVNNVKPSQPSLATMKRPKRVTAGLRGLLLSKENARPLPRILSKKVDKKEEVHGVRTRSSAIAKKTFKNRRLGDLY</sequence>
<evidence type="ECO:0000313" key="2">
    <source>
        <dbReference type="EnsemblPlants" id="Pp3c18_10990V3.5"/>
    </source>
</evidence>
<proteinExistence type="predicted"/>
<dbReference type="GeneID" id="112295208"/>
<reference evidence="2 3" key="2">
    <citation type="journal article" date="2018" name="Plant J.">
        <title>The Physcomitrella patens chromosome-scale assembly reveals moss genome structure and evolution.</title>
        <authorList>
            <person name="Lang D."/>
            <person name="Ullrich K.K."/>
            <person name="Murat F."/>
            <person name="Fuchs J."/>
            <person name="Jenkins J."/>
            <person name="Haas F.B."/>
            <person name="Piednoel M."/>
            <person name="Gundlach H."/>
            <person name="Van Bel M."/>
            <person name="Meyberg R."/>
            <person name="Vives C."/>
            <person name="Morata J."/>
            <person name="Symeonidi A."/>
            <person name="Hiss M."/>
            <person name="Muchero W."/>
            <person name="Kamisugi Y."/>
            <person name="Saleh O."/>
            <person name="Blanc G."/>
            <person name="Decker E.L."/>
            <person name="van Gessel N."/>
            <person name="Grimwood J."/>
            <person name="Hayes R.D."/>
            <person name="Graham S.W."/>
            <person name="Gunter L.E."/>
            <person name="McDaniel S.F."/>
            <person name="Hoernstein S.N.W."/>
            <person name="Larsson A."/>
            <person name="Li F.W."/>
            <person name="Perroud P.F."/>
            <person name="Phillips J."/>
            <person name="Ranjan P."/>
            <person name="Rokshar D.S."/>
            <person name="Rothfels C.J."/>
            <person name="Schneider L."/>
            <person name="Shu S."/>
            <person name="Stevenson D.W."/>
            <person name="Thummler F."/>
            <person name="Tillich M."/>
            <person name="Villarreal Aguilar J.C."/>
            <person name="Widiez T."/>
            <person name="Wong G.K."/>
            <person name="Wymore A."/>
            <person name="Zhang Y."/>
            <person name="Zimmer A.D."/>
            <person name="Quatrano R.S."/>
            <person name="Mayer K.F.X."/>
            <person name="Goodstein D."/>
            <person name="Casacuberta J.M."/>
            <person name="Vandepoele K."/>
            <person name="Reski R."/>
            <person name="Cuming A.C."/>
            <person name="Tuskan G.A."/>
            <person name="Maumus F."/>
            <person name="Salse J."/>
            <person name="Schmutz J."/>
            <person name="Rensing S.A."/>
        </authorList>
    </citation>
    <scope>NUCLEOTIDE SEQUENCE [LARGE SCALE GENOMIC DNA]</scope>
    <source>
        <strain evidence="2 3">cv. Gransden 2004</strain>
    </source>
</reference>